<feature type="non-terminal residue" evidence="10">
    <location>
        <position position="1"/>
    </location>
</feature>
<evidence type="ECO:0000256" key="8">
    <source>
        <dbReference type="RuleBase" id="RU367011"/>
    </source>
</evidence>
<organism evidence="10 11">
    <name type="scientific">Artemia franciscana</name>
    <name type="common">Brine shrimp</name>
    <name type="synonym">Artemia sanfranciscana</name>
    <dbReference type="NCBI Taxonomy" id="6661"/>
    <lineage>
        <taxon>Eukaryota</taxon>
        <taxon>Metazoa</taxon>
        <taxon>Ecdysozoa</taxon>
        <taxon>Arthropoda</taxon>
        <taxon>Crustacea</taxon>
        <taxon>Branchiopoda</taxon>
        <taxon>Anostraca</taxon>
        <taxon>Artemiidae</taxon>
        <taxon>Artemia</taxon>
    </lineage>
</organism>
<dbReference type="Pfam" id="PF00194">
    <property type="entry name" value="Carb_anhydrase"/>
    <property type="match status" value="1"/>
</dbReference>
<dbReference type="InterPro" id="IPR001148">
    <property type="entry name" value="CA_dom"/>
</dbReference>
<dbReference type="CDD" id="cd00326">
    <property type="entry name" value="alpha_CA"/>
    <property type="match status" value="1"/>
</dbReference>
<keyword evidence="6 8" id="KW-0456">Lyase</keyword>
<comment type="similarity">
    <text evidence="2 8">Belongs to the alpha-carbonic anhydrase family.</text>
</comment>
<name>A0AA88HX89_ARTSF</name>
<dbReference type="EMBL" id="JAVRJZ010000015">
    <property type="protein sequence ID" value="KAK2712640.1"/>
    <property type="molecule type" value="Genomic_DNA"/>
</dbReference>
<dbReference type="GO" id="GO:0004089">
    <property type="term" value="F:carbonate dehydratase activity"/>
    <property type="evidence" value="ECO:0007669"/>
    <property type="project" value="UniProtKB-UniRule"/>
</dbReference>
<dbReference type="GO" id="GO:0005886">
    <property type="term" value="C:plasma membrane"/>
    <property type="evidence" value="ECO:0007669"/>
    <property type="project" value="TreeGrafter"/>
</dbReference>
<dbReference type="InterPro" id="IPR018338">
    <property type="entry name" value="Carbonic_anhydrase_a-class_CS"/>
</dbReference>
<evidence type="ECO:0000256" key="3">
    <source>
        <dbReference type="ARBA" id="ARBA00012925"/>
    </source>
</evidence>
<dbReference type="PANTHER" id="PTHR18952:SF265">
    <property type="entry name" value="CARBONIC ANHYDRASE"/>
    <property type="match status" value="1"/>
</dbReference>
<dbReference type="PROSITE" id="PS51144">
    <property type="entry name" value="ALPHA_CA_2"/>
    <property type="match status" value="1"/>
</dbReference>
<dbReference type="InterPro" id="IPR036398">
    <property type="entry name" value="CA_dom_sf"/>
</dbReference>
<keyword evidence="5 8" id="KW-0862">Zinc</keyword>
<evidence type="ECO:0000256" key="7">
    <source>
        <dbReference type="ARBA" id="ARBA00048348"/>
    </source>
</evidence>
<evidence type="ECO:0000313" key="10">
    <source>
        <dbReference type="EMBL" id="KAK2712637.1"/>
    </source>
</evidence>
<dbReference type="SMART" id="SM01057">
    <property type="entry name" value="Carb_anhydrase"/>
    <property type="match status" value="1"/>
</dbReference>
<sequence length="240" mass="26814">MSFEGIFCGDHNLQWDYEGENGPNSWNEIEPTCGGSEQSPINIAFSSAIPAQYGPIFIVNGDSPPENLLMVNNGHTVVVSMEGDRIPQVSEDSLNATFNLAQVHFHWGSNGTHGSEHALDFKRFPAELHLVHWNTKYGNFSDALQKYDGLFVLGVFVMESKSDNPYLNPIVDMLSEVRVAETNTFRSNSGFRVNDLLPKDLGKFYRYRGSLTTPSCNEVVVWNVFANPITASKEQLSKFQ</sequence>
<comment type="function">
    <text evidence="1 8">Reversible hydration of carbon dioxide.</text>
</comment>
<dbReference type="Gene3D" id="3.10.200.10">
    <property type="entry name" value="Alpha carbonic anhydrase"/>
    <property type="match status" value="1"/>
</dbReference>
<dbReference type="EC" id="4.2.1.1" evidence="3 8"/>
<keyword evidence="4 8" id="KW-0479">Metal-binding</keyword>
<dbReference type="EMBL" id="JAVRJZ010000015">
    <property type="protein sequence ID" value="KAK2712637.1"/>
    <property type="molecule type" value="Genomic_DNA"/>
</dbReference>
<dbReference type="Proteomes" id="UP001187531">
    <property type="component" value="Unassembled WGS sequence"/>
</dbReference>
<dbReference type="InterPro" id="IPR023561">
    <property type="entry name" value="Carbonic_anhydrase_a-class"/>
</dbReference>
<proteinExistence type="inferred from homology"/>
<evidence type="ECO:0000256" key="5">
    <source>
        <dbReference type="ARBA" id="ARBA00022833"/>
    </source>
</evidence>
<comment type="caution">
    <text evidence="10">The sequence shown here is derived from an EMBL/GenBank/DDBJ whole genome shotgun (WGS) entry which is preliminary data.</text>
</comment>
<comment type="catalytic activity">
    <reaction evidence="7 8">
        <text>hydrogencarbonate + H(+) = CO2 + H2O</text>
        <dbReference type="Rhea" id="RHEA:10748"/>
        <dbReference type="ChEBI" id="CHEBI:15377"/>
        <dbReference type="ChEBI" id="CHEBI:15378"/>
        <dbReference type="ChEBI" id="CHEBI:16526"/>
        <dbReference type="ChEBI" id="CHEBI:17544"/>
        <dbReference type="EC" id="4.2.1.1"/>
    </reaction>
</comment>
<gene>
    <name evidence="10" type="ORF">QYM36_011357</name>
</gene>
<feature type="domain" description="Alpha-carbonic anhydrase" evidence="9">
    <location>
        <begin position="13"/>
        <end position="240"/>
    </location>
</feature>
<evidence type="ECO:0000259" key="9">
    <source>
        <dbReference type="PROSITE" id="PS51144"/>
    </source>
</evidence>
<dbReference type="GO" id="GO:0008270">
    <property type="term" value="F:zinc ion binding"/>
    <property type="evidence" value="ECO:0007669"/>
    <property type="project" value="UniProtKB-UniRule"/>
</dbReference>
<comment type="cofactor">
    <cofactor evidence="8">
        <name>Zn(2+)</name>
        <dbReference type="ChEBI" id="CHEBI:29105"/>
    </cofactor>
</comment>
<protein>
    <recommendedName>
        <fullName evidence="3 8">Carbonic anhydrase</fullName>
        <ecNumber evidence="3 8">4.2.1.1</ecNumber>
    </recommendedName>
</protein>
<dbReference type="AlphaFoldDB" id="A0AA88HX89"/>
<evidence type="ECO:0000313" key="11">
    <source>
        <dbReference type="Proteomes" id="UP001187531"/>
    </source>
</evidence>
<reference evidence="10" key="1">
    <citation type="submission" date="2023-07" db="EMBL/GenBank/DDBJ databases">
        <title>Chromosome-level genome assembly of Artemia franciscana.</title>
        <authorList>
            <person name="Jo E."/>
        </authorList>
    </citation>
    <scope>NUCLEOTIDE SEQUENCE</scope>
    <source>
        <tissue evidence="10">Whole body</tissue>
    </source>
</reference>
<keyword evidence="11" id="KW-1185">Reference proteome</keyword>
<evidence type="ECO:0000256" key="1">
    <source>
        <dbReference type="ARBA" id="ARBA00002904"/>
    </source>
</evidence>
<evidence type="ECO:0000256" key="4">
    <source>
        <dbReference type="ARBA" id="ARBA00022723"/>
    </source>
</evidence>
<dbReference type="PROSITE" id="PS00162">
    <property type="entry name" value="ALPHA_CA_1"/>
    <property type="match status" value="1"/>
</dbReference>
<accession>A0AA88HX89</accession>
<dbReference type="PANTHER" id="PTHR18952">
    <property type="entry name" value="CARBONIC ANHYDRASE"/>
    <property type="match status" value="1"/>
</dbReference>
<dbReference type="SUPFAM" id="SSF51069">
    <property type="entry name" value="Carbonic anhydrase"/>
    <property type="match status" value="1"/>
</dbReference>
<evidence type="ECO:0000256" key="6">
    <source>
        <dbReference type="ARBA" id="ARBA00023239"/>
    </source>
</evidence>
<evidence type="ECO:0000256" key="2">
    <source>
        <dbReference type="ARBA" id="ARBA00010718"/>
    </source>
</evidence>